<keyword evidence="5" id="KW-1185">Reference proteome</keyword>
<feature type="compositionally biased region" description="Acidic residues" evidence="2">
    <location>
        <begin position="614"/>
        <end position="661"/>
    </location>
</feature>
<feature type="coiled-coil region" evidence="1">
    <location>
        <begin position="535"/>
        <end position="576"/>
    </location>
</feature>
<dbReference type="EMBL" id="CAMAPE010000045">
    <property type="protein sequence ID" value="CAH9103453.1"/>
    <property type="molecule type" value="Genomic_DNA"/>
</dbReference>
<evidence type="ECO:0000256" key="3">
    <source>
        <dbReference type="SAM" id="Phobius"/>
    </source>
</evidence>
<evidence type="ECO:0000313" key="4">
    <source>
        <dbReference type="EMBL" id="CAH9103453.1"/>
    </source>
</evidence>
<reference evidence="4" key="1">
    <citation type="submission" date="2022-07" db="EMBL/GenBank/DDBJ databases">
        <authorList>
            <person name="Macas J."/>
            <person name="Novak P."/>
            <person name="Neumann P."/>
        </authorList>
    </citation>
    <scope>NUCLEOTIDE SEQUENCE</scope>
</reference>
<name>A0A9P0ZJ69_CUSEU</name>
<feature type="region of interest" description="Disordered" evidence="2">
    <location>
        <begin position="507"/>
        <end position="526"/>
    </location>
</feature>
<feature type="transmembrane region" description="Helical" evidence="3">
    <location>
        <begin position="16"/>
        <end position="36"/>
    </location>
</feature>
<dbReference type="OrthoDB" id="1932876at2759"/>
<evidence type="ECO:0000256" key="2">
    <source>
        <dbReference type="SAM" id="MobiDB-lite"/>
    </source>
</evidence>
<dbReference type="Proteomes" id="UP001152484">
    <property type="component" value="Unassembled WGS sequence"/>
</dbReference>
<keyword evidence="3" id="KW-0812">Transmembrane</keyword>
<organism evidence="4 5">
    <name type="scientific">Cuscuta europaea</name>
    <name type="common">European dodder</name>
    <dbReference type="NCBI Taxonomy" id="41803"/>
    <lineage>
        <taxon>Eukaryota</taxon>
        <taxon>Viridiplantae</taxon>
        <taxon>Streptophyta</taxon>
        <taxon>Embryophyta</taxon>
        <taxon>Tracheophyta</taxon>
        <taxon>Spermatophyta</taxon>
        <taxon>Magnoliopsida</taxon>
        <taxon>eudicotyledons</taxon>
        <taxon>Gunneridae</taxon>
        <taxon>Pentapetalae</taxon>
        <taxon>asterids</taxon>
        <taxon>lamiids</taxon>
        <taxon>Solanales</taxon>
        <taxon>Convolvulaceae</taxon>
        <taxon>Cuscuteae</taxon>
        <taxon>Cuscuta</taxon>
        <taxon>Cuscuta subgen. Cuscuta</taxon>
    </lineage>
</organism>
<evidence type="ECO:0000256" key="1">
    <source>
        <dbReference type="SAM" id="Coils"/>
    </source>
</evidence>
<keyword evidence="3" id="KW-1133">Transmembrane helix</keyword>
<keyword evidence="1" id="KW-0175">Coiled coil</keyword>
<feature type="region of interest" description="Disordered" evidence="2">
    <location>
        <begin position="178"/>
        <end position="217"/>
    </location>
</feature>
<evidence type="ECO:0000313" key="5">
    <source>
        <dbReference type="Proteomes" id="UP001152484"/>
    </source>
</evidence>
<proteinExistence type="predicted"/>
<keyword evidence="3" id="KW-0472">Membrane</keyword>
<dbReference type="PANTHER" id="PTHR33144:SF50">
    <property type="entry name" value="OS03G0714750 PROTEIN"/>
    <property type="match status" value="1"/>
</dbReference>
<accession>A0A9P0ZJ69</accession>
<dbReference type="PANTHER" id="PTHR33144">
    <property type="entry name" value="OS10G0409366 PROTEIN-RELATED"/>
    <property type="match status" value="1"/>
</dbReference>
<gene>
    <name evidence="4" type="ORF">CEURO_LOCUS16127</name>
</gene>
<comment type="caution">
    <text evidence="4">The sequence shown here is derived from an EMBL/GenBank/DDBJ whole genome shotgun (WGS) entry which is preliminary data.</text>
</comment>
<dbReference type="AlphaFoldDB" id="A0A9P0ZJ69"/>
<feature type="compositionally biased region" description="Acidic residues" evidence="2">
    <location>
        <begin position="185"/>
        <end position="199"/>
    </location>
</feature>
<dbReference type="Pfam" id="PF03004">
    <property type="entry name" value="Transposase_24"/>
    <property type="match status" value="1"/>
</dbReference>
<feature type="region of interest" description="Disordered" evidence="2">
    <location>
        <begin position="606"/>
        <end position="661"/>
    </location>
</feature>
<dbReference type="InterPro" id="IPR004252">
    <property type="entry name" value="Probable_transposase_24"/>
</dbReference>
<sequence length="661" mass="75773">MSQYIDLSLVFLVEHRYISCFILCFLKLLYIISFIMSRVGGKTQVEQEQMRHHGYEQQRLKNIEANKFIMKSLGIKRIAASKLSLVDSTTKKKRKMKSKSSVEEVADNGPVEDNNEVEAIIPVARRTRGAQVKGLAEKRNFIPPSSLAKLCRTNKKQQSVLGNEALRSLSSVIKDVQQDITSPEQETDQDPIAFDEDMDEQRNGNSEDSIMEKDDDDEDVATLSITTRYDSDPPDALMARNDKVHVSKKKKVYKTKTPRGPTRNLFMAKMRPGEKKRVDFNIKGQPIGINRASLANYCGALVRDPLNAPLYNVKDFSEIPETNKETMWELILEKFDIGLEDAEDEEYREKIKKERQRTLMRSLNKKYRNYRARLKSTFYDTHETDADRLKKENRPPYVDEKDWKWLVQYFGSPDFQKMNKRNSNNRSYLDAGHTAGSKSFAQVVEDMFQDDQVMPGVLKVYQKTHTRSDKTPVTNVAKETMLKINKLVEQREQGEINMTDEEIYAKVKPKGKNDRDRGKGVSPSITSLFGSFSEGEKFRKEAEEAKKEANEAKKEAHEAKAKNKMLTKEVKIFKKEVRIMKGVMGKFFNLMGGDFSKLFLNEVEKEHKKVHDDDSSDGDGDDDDDDDDDGGGDDDDNDDDDDDGDDDDRDDCDDSDADDEE</sequence>
<protein>
    <submittedName>
        <fullName evidence="4">Uncharacterized protein</fullName>
    </submittedName>
</protein>